<evidence type="ECO:0000256" key="1">
    <source>
        <dbReference type="SAM" id="MobiDB-lite"/>
    </source>
</evidence>
<keyword evidence="3" id="KW-1185">Reference proteome</keyword>
<evidence type="ECO:0000313" key="2">
    <source>
        <dbReference type="EMBL" id="KAF2276336.1"/>
    </source>
</evidence>
<dbReference type="RefSeq" id="XP_033653875.1">
    <property type="nucleotide sequence ID" value="XM_033794936.1"/>
</dbReference>
<name>A0A6A6JKW7_WESOR</name>
<organism evidence="2 3">
    <name type="scientific">Westerdykella ornata</name>
    <dbReference type="NCBI Taxonomy" id="318751"/>
    <lineage>
        <taxon>Eukaryota</taxon>
        <taxon>Fungi</taxon>
        <taxon>Dikarya</taxon>
        <taxon>Ascomycota</taxon>
        <taxon>Pezizomycotina</taxon>
        <taxon>Dothideomycetes</taxon>
        <taxon>Pleosporomycetidae</taxon>
        <taxon>Pleosporales</taxon>
        <taxon>Sporormiaceae</taxon>
        <taxon>Westerdykella</taxon>
    </lineage>
</organism>
<proteinExistence type="predicted"/>
<gene>
    <name evidence="2" type="ORF">EI97DRAFT_35948</name>
</gene>
<feature type="compositionally biased region" description="Low complexity" evidence="1">
    <location>
        <begin position="177"/>
        <end position="195"/>
    </location>
</feature>
<feature type="compositionally biased region" description="Polar residues" evidence="1">
    <location>
        <begin position="55"/>
        <end position="70"/>
    </location>
</feature>
<reference evidence="2" key="1">
    <citation type="journal article" date="2020" name="Stud. Mycol.">
        <title>101 Dothideomycetes genomes: a test case for predicting lifestyles and emergence of pathogens.</title>
        <authorList>
            <person name="Haridas S."/>
            <person name="Albert R."/>
            <person name="Binder M."/>
            <person name="Bloem J."/>
            <person name="Labutti K."/>
            <person name="Salamov A."/>
            <person name="Andreopoulos B."/>
            <person name="Baker S."/>
            <person name="Barry K."/>
            <person name="Bills G."/>
            <person name="Bluhm B."/>
            <person name="Cannon C."/>
            <person name="Castanera R."/>
            <person name="Culley D."/>
            <person name="Daum C."/>
            <person name="Ezra D."/>
            <person name="Gonzalez J."/>
            <person name="Henrissat B."/>
            <person name="Kuo A."/>
            <person name="Liang C."/>
            <person name="Lipzen A."/>
            <person name="Lutzoni F."/>
            <person name="Magnuson J."/>
            <person name="Mondo S."/>
            <person name="Nolan M."/>
            <person name="Ohm R."/>
            <person name="Pangilinan J."/>
            <person name="Park H.-J."/>
            <person name="Ramirez L."/>
            <person name="Alfaro M."/>
            <person name="Sun H."/>
            <person name="Tritt A."/>
            <person name="Yoshinaga Y."/>
            <person name="Zwiers L.-H."/>
            <person name="Turgeon B."/>
            <person name="Goodwin S."/>
            <person name="Spatafora J."/>
            <person name="Crous P."/>
            <person name="Grigoriev I."/>
        </authorList>
    </citation>
    <scope>NUCLEOTIDE SEQUENCE</scope>
    <source>
        <strain evidence="2">CBS 379.55</strain>
    </source>
</reference>
<feature type="region of interest" description="Disordered" evidence="1">
    <location>
        <begin position="45"/>
        <end position="72"/>
    </location>
</feature>
<dbReference type="GeneID" id="54548111"/>
<dbReference type="EMBL" id="ML986493">
    <property type="protein sequence ID" value="KAF2276336.1"/>
    <property type="molecule type" value="Genomic_DNA"/>
</dbReference>
<feature type="compositionally biased region" description="Polar residues" evidence="1">
    <location>
        <begin position="143"/>
        <end position="167"/>
    </location>
</feature>
<evidence type="ECO:0000313" key="3">
    <source>
        <dbReference type="Proteomes" id="UP000800097"/>
    </source>
</evidence>
<feature type="compositionally biased region" description="Polar residues" evidence="1">
    <location>
        <begin position="295"/>
        <end position="324"/>
    </location>
</feature>
<protein>
    <submittedName>
        <fullName evidence="2">Uncharacterized protein</fullName>
    </submittedName>
</protein>
<accession>A0A6A6JKW7</accession>
<sequence>MATDLDPATVVSAINSIAILLRHLSERVSSVERRLDGLEAVKHGQAVSDPATAKQLASTPDDTPKANQAQGDGFVSFANNHASREQSPTKASPPSCLDHATCDIRRHLEPLNTSIQILTTHVLRLEKTITQTTSQIPRPAKASVTSSIDSGHSNASCTLSSQPQSQGHIPRFRKRPSSTTSASSKPASSPALASSQRRKPATPPPSGTSWEGPWPAVSASTSTAAHGYMPPVFGQASTPASSVKNFGIDISNSPFTFYAGIGGASPFAKLAMKRKKNADENAGRPISEKAAALSGSPSSDSEGNRKTSIGNIRRSASLSRSTGQKEGMGPGRRQARTSFGPVLFRPMSAAMTRRSLPVLRLENTEKRDRAERARFDALPTRKATDVGYKRCSLLGETPEKSAKQKGISFEAGRELSAADGQKKWNCFEGLFQVGSWLELYILRVMER</sequence>
<feature type="region of interest" description="Disordered" evidence="1">
    <location>
        <begin position="276"/>
        <end position="343"/>
    </location>
</feature>
<feature type="region of interest" description="Disordered" evidence="1">
    <location>
        <begin position="132"/>
        <end position="218"/>
    </location>
</feature>
<dbReference type="AlphaFoldDB" id="A0A6A6JKW7"/>
<dbReference type="Proteomes" id="UP000800097">
    <property type="component" value="Unassembled WGS sequence"/>
</dbReference>